<name>A0A6L2NA42_TANCI</name>
<evidence type="ECO:0000256" key="4">
    <source>
        <dbReference type="PROSITE-ProRule" id="PRU00176"/>
    </source>
</evidence>
<dbReference type="PROSITE" id="PS50102">
    <property type="entry name" value="RRM"/>
    <property type="match status" value="1"/>
</dbReference>
<dbReference type="Pfam" id="PF00076">
    <property type="entry name" value="RRM_1"/>
    <property type="match status" value="1"/>
</dbReference>
<dbReference type="AlphaFoldDB" id="A0A6L2NA42"/>
<keyword evidence="3" id="KW-0539">Nucleus</keyword>
<comment type="caution">
    <text evidence="6">The sequence shown here is derived from an EMBL/GenBank/DDBJ whole genome shotgun (WGS) entry which is preliminary data.</text>
</comment>
<dbReference type="PANTHER" id="PTHR13798:SF11">
    <property type="entry name" value="RNA-BINDING PROTEIN 7-RELATED"/>
    <property type="match status" value="1"/>
</dbReference>
<evidence type="ECO:0000259" key="5">
    <source>
        <dbReference type="PROSITE" id="PS50102"/>
    </source>
</evidence>
<dbReference type="GO" id="GO:0005654">
    <property type="term" value="C:nucleoplasm"/>
    <property type="evidence" value="ECO:0007669"/>
    <property type="project" value="UniProtKB-SubCell"/>
</dbReference>
<protein>
    <submittedName>
        <fullName evidence="6">RNA-binding protein 7</fullName>
    </submittedName>
</protein>
<dbReference type="EMBL" id="BKCJ010008292">
    <property type="protein sequence ID" value="GEU81495.1"/>
    <property type="molecule type" value="Genomic_DNA"/>
</dbReference>
<evidence type="ECO:0000313" key="6">
    <source>
        <dbReference type="EMBL" id="GEU81495.1"/>
    </source>
</evidence>
<sequence length="157" mass="17888">MLSLFGNLDERVTDRVLYDILIQAGRVIDLHIPRDRETDKPKGFAFAEYETEEIADYAVKLFTGLVTLYDRTLRFGISGQDKANASSMVTPNSSFRSRFHEDVSASPSSRYAHVSSRTNVDHNIHDYRRGFGTTGDGITHSRSSRYDMINPKRYAPY</sequence>
<dbReference type="InterPro" id="IPR000504">
    <property type="entry name" value="RRM_dom"/>
</dbReference>
<proteinExistence type="predicted"/>
<evidence type="ECO:0000256" key="3">
    <source>
        <dbReference type="ARBA" id="ARBA00023242"/>
    </source>
</evidence>
<dbReference type="Gene3D" id="3.30.70.330">
    <property type="match status" value="1"/>
</dbReference>
<comment type="subcellular location">
    <subcellularLocation>
        <location evidence="1">Nucleus</location>
        <location evidence="1">Nucleoplasm</location>
    </subcellularLocation>
</comment>
<feature type="domain" description="RRM" evidence="5">
    <location>
        <begin position="1"/>
        <end position="80"/>
    </location>
</feature>
<dbReference type="PANTHER" id="PTHR13798">
    <property type="entry name" value="RNA BINDING MOTIF RBM PROTEIN -RELATED"/>
    <property type="match status" value="1"/>
</dbReference>
<gene>
    <name evidence="6" type="ORF">Tci_053473</name>
</gene>
<keyword evidence="2 4" id="KW-0694">RNA-binding</keyword>
<dbReference type="InterPro" id="IPR035979">
    <property type="entry name" value="RBD_domain_sf"/>
</dbReference>
<dbReference type="SUPFAM" id="SSF54928">
    <property type="entry name" value="RNA-binding domain, RBD"/>
    <property type="match status" value="1"/>
</dbReference>
<dbReference type="InterPro" id="IPR052285">
    <property type="entry name" value="NEXT_complex_subunit"/>
</dbReference>
<reference evidence="6" key="1">
    <citation type="journal article" date="2019" name="Sci. Rep.">
        <title>Draft genome of Tanacetum cinerariifolium, the natural source of mosquito coil.</title>
        <authorList>
            <person name="Yamashiro T."/>
            <person name="Shiraishi A."/>
            <person name="Satake H."/>
            <person name="Nakayama K."/>
        </authorList>
    </citation>
    <scope>NUCLEOTIDE SEQUENCE</scope>
</reference>
<dbReference type="GO" id="GO:0003723">
    <property type="term" value="F:RNA binding"/>
    <property type="evidence" value="ECO:0007669"/>
    <property type="project" value="UniProtKB-UniRule"/>
</dbReference>
<evidence type="ECO:0000256" key="1">
    <source>
        <dbReference type="ARBA" id="ARBA00004642"/>
    </source>
</evidence>
<evidence type="ECO:0000256" key="2">
    <source>
        <dbReference type="ARBA" id="ARBA00022884"/>
    </source>
</evidence>
<dbReference type="InterPro" id="IPR012677">
    <property type="entry name" value="Nucleotide-bd_a/b_plait_sf"/>
</dbReference>
<accession>A0A6L2NA42</accession>
<organism evidence="6">
    <name type="scientific">Tanacetum cinerariifolium</name>
    <name type="common">Dalmatian daisy</name>
    <name type="synonym">Chrysanthemum cinerariifolium</name>
    <dbReference type="NCBI Taxonomy" id="118510"/>
    <lineage>
        <taxon>Eukaryota</taxon>
        <taxon>Viridiplantae</taxon>
        <taxon>Streptophyta</taxon>
        <taxon>Embryophyta</taxon>
        <taxon>Tracheophyta</taxon>
        <taxon>Spermatophyta</taxon>
        <taxon>Magnoliopsida</taxon>
        <taxon>eudicotyledons</taxon>
        <taxon>Gunneridae</taxon>
        <taxon>Pentapetalae</taxon>
        <taxon>asterids</taxon>
        <taxon>campanulids</taxon>
        <taxon>Asterales</taxon>
        <taxon>Asteraceae</taxon>
        <taxon>Asteroideae</taxon>
        <taxon>Anthemideae</taxon>
        <taxon>Anthemidinae</taxon>
        <taxon>Tanacetum</taxon>
    </lineage>
</organism>
<dbReference type="SMART" id="SM00360">
    <property type="entry name" value="RRM"/>
    <property type="match status" value="1"/>
</dbReference>